<evidence type="ECO:0000313" key="2">
    <source>
        <dbReference type="Proteomes" id="UP000654345"/>
    </source>
</evidence>
<protein>
    <submittedName>
        <fullName evidence="1">Uncharacterized protein</fullName>
    </submittedName>
</protein>
<comment type="caution">
    <text evidence="1">The sequence shown here is derived from an EMBL/GenBank/DDBJ whole genome shotgun (WGS) entry which is preliminary data.</text>
</comment>
<keyword evidence="2" id="KW-1185">Reference proteome</keyword>
<evidence type="ECO:0000313" key="1">
    <source>
        <dbReference type="EMBL" id="GHO60535.1"/>
    </source>
</evidence>
<dbReference type="Proteomes" id="UP000654345">
    <property type="component" value="Unassembled WGS sequence"/>
</dbReference>
<gene>
    <name evidence="1" type="ORF">KSB_90100</name>
</gene>
<proteinExistence type="predicted"/>
<reference evidence="1 2" key="1">
    <citation type="journal article" date="2021" name="Int. J. Syst. Evol. Microbiol.">
        <title>Reticulibacter mediterranei gen. nov., sp. nov., within the new family Reticulibacteraceae fam. nov., and Ktedonospora formicarum gen. nov., sp. nov., Ktedonobacter robiniae sp. nov., Dictyobacter formicarum sp. nov. and Dictyobacter arantiisoli sp. nov., belonging to the class Ktedonobacteria.</title>
        <authorList>
            <person name="Yabe S."/>
            <person name="Zheng Y."/>
            <person name="Wang C.M."/>
            <person name="Sakai Y."/>
            <person name="Abe K."/>
            <person name="Yokota A."/>
            <person name="Donadio S."/>
            <person name="Cavaletti L."/>
            <person name="Monciardini P."/>
        </authorList>
    </citation>
    <scope>NUCLEOTIDE SEQUENCE [LARGE SCALE GENOMIC DNA]</scope>
    <source>
        <strain evidence="1 2">SOSP1-30</strain>
    </source>
</reference>
<name>A0ABQ3V814_9CHLR</name>
<accession>A0ABQ3V814</accession>
<organism evidence="1 2">
    <name type="scientific">Ktedonobacter robiniae</name>
    <dbReference type="NCBI Taxonomy" id="2778365"/>
    <lineage>
        <taxon>Bacteria</taxon>
        <taxon>Bacillati</taxon>
        <taxon>Chloroflexota</taxon>
        <taxon>Ktedonobacteria</taxon>
        <taxon>Ktedonobacterales</taxon>
        <taxon>Ktedonobacteraceae</taxon>
        <taxon>Ktedonobacter</taxon>
    </lineage>
</organism>
<dbReference type="EMBL" id="BNJG01000005">
    <property type="protein sequence ID" value="GHO60535.1"/>
    <property type="molecule type" value="Genomic_DNA"/>
</dbReference>
<sequence length="102" mass="11171">MWDMKKKTFSSLDMSNYQAVFCALAAYNGSKSASFLTTAKAMCKSFRAAAQRATFMGLPAGKYSTKWTDLARKRGTLPSILDTGTNFSRKAAPHLASFIDVL</sequence>